<proteinExistence type="inferred from homology"/>
<comment type="pathway">
    <text evidence="1">Bacterial outer membrane biogenesis; LPS O-antigen biosynthesis.</text>
</comment>
<comment type="similarity">
    <text evidence="2">Belongs to the NAD(P)-dependent epimerase/dehydratase family.</text>
</comment>
<evidence type="ECO:0000256" key="2">
    <source>
        <dbReference type="ARBA" id="ARBA00007637"/>
    </source>
</evidence>
<reference evidence="4 5" key="1">
    <citation type="submission" date="2016-01" db="EMBL/GenBank/DDBJ databases">
        <authorList>
            <person name="Oliw E.H."/>
        </authorList>
    </citation>
    <scope>NUCLEOTIDE SEQUENCE [LARGE SCALE GENOMIC DNA]</scope>
    <source>
        <strain evidence="4 5">FRB97</strain>
    </source>
</reference>
<dbReference type="Gene3D" id="3.40.50.720">
    <property type="entry name" value="NAD(P)-binding Rossmann-like Domain"/>
    <property type="match status" value="1"/>
</dbReference>
<dbReference type="Pfam" id="PF01370">
    <property type="entry name" value="Epimerase"/>
    <property type="match status" value="1"/>
</dbReference>
<evidence type="ECO:0000259" key="3">
    <source>
        <dbReference type="Pfam" id="PF01370"/>
    </source>
</evidence>
<protein>
    <recommendedName>
        <fullName evidence="3">NAD-dependent epimerase/dehydratase domain-containing protein</fullName>
    </recommendedName>
</protein>
<name>A0A250B661_9GAMM</name>
<evidence type="ECO:0000256" key="1">
    <source>
        <dbReference type="ARBA" id="ARBA00005125"/>
    </source>
</evidence>
<evidence type="ECO:0000313" key="4">
    <source>
        <dbReference type="EMBL" id="ATA21720.1"/>
    </source>
</evidence>
<dbReference type="CDD" id="cd08946">
    <property type="entry name" value="SDR_e"/>
    <property type="match status" value="1"/>
</dbReference>
<dbReference type="Proteomes" id="UP000217182">
    <property type="component" value="Chromosome"/>
</dbReference>
<dbReference type="InterPro" id="IPR002347">
    <property type="entry name" value="SDR_fam"/>
</dbReference>
<dbReference type="KEGG" id="gqu:AWC35_21585"/>
<sequence length="310" mass="33684">MTVLVTGANGFLGAAVCRALTARGDAVVAIDRQRTSSEAGDIPFEEIDITDLGAVERVFARYSPSKVVHCAAVVIGGIPKGERISEILKVNIDGSNNLYDVMARAGKGRCLHISSEEIYGEFDSDIISEDHACSPGTPYAISKLAVEQLGRYYSHNYGLDVVNVRTSWVYGAGLPRMRIPRNIVEAAFFKRPLHLPNGQDTRIDHTYIEDFVDGTLKLLDAEKLNFDIYNISSGVALSIGELVEILNRLVPEARLSVGEGPLLDAADNALPRKGALDCSRASSEVGYCARFPPELGLQVYLQALAEKERS</sequence>
<dbReference type="InterPro" id="IPR001509">
    <property type="entry name" value="Epimerase_deHydtase"/>
</dbReference>
<gene>
    <name evidence="4" type="ORF">AWC35_21585</name>
</gene>
<dbReference type="SUPFAM" id="SSF51735">
    <property type="entry name" value="NAD(P)-binding Rossmann-fold domains"/>
    <property type="match status" value="1"/>
</dbReference>
<dbReference type="InterPro" id="IPR036291">
    <property type="entry name" value="NAD(P)-bd_dom_sf"/>
</dbReference>
<dbReference type="PANTHER" id="PTHR43000">
    <property type="entry name" value="DTDP-D-GLUCOSE 4,6-DEHYDRATASE-RELATED"/>
    <property type="match status" value="1"/>
</dbReference>
<organism evidence="4 5">
    <name type="scientific">Gibbsiella quercinecans</name>
    <dbReference type="NCBI Taxonomy" id="929813"/>
    <lineage>
        <taxon>Bacteria</taxon>
        <taxon>Pseudomonadati</taxon>
        <taxon>Pseudomonadota</taxon>
        <taxon>Gammaproteobacteria</taxon>
        <taxon>Enterobacterales</taxon>
        <taxon>Yersiniaceae</taxon>
        <taxon>Gibbsiella</taxon>
    </lineage>
</organism>
<keyword evidence="5" id="KW-1185">Reference proteome</keyword>
<feature type="domain" description="NAD-dependent epimerase/dehydratase" evidence="3">
    <location>
        <begin position="3"/>
        <end position="231"/>
    </location>
</feature>
<dbReference type="PRINTS" id="PR00081">
    <property type="entry name" value="GDHRDH"/>
</dbReference>
<accession>A0A250B661</accession>
<evidence type="ECO:0000313" key="5">
    <source>
        <dbReference type="Proteomes" id="UP000217182"/>
    </source>
</evidence>
<dbReference type="OrthoDB" id="329806at2"/>
<dbReference type="RefSeq" id="WP_095848304.1">
    <property type="nucleotide sequence ID" value="NZ_CP014136.1"/>
</dbReference>
<dbReference type="EMBL" id="CP014136">
    <property type="protein sequence ID" value="ATA21720.1"/>
    <property type="molecule type" value="Genomic_DNA"/>
</dbReference>
<dbReference type="AlphaFoldDB" id="A0A250B661"/>